<dbReference type="RefSeq" id="WP_246343377.1">
    <property type="nucleotide sequence ID" value="NZ_BSPS01000063.1"/>
</dbReference>
<dbReference type="SMART" id="SM00387">
    <property type="entry name" value="HATPase_c"/>
    <property type="match status" value="1"/>
</dbReference>
<evidence type="ECO:0000256" key="1">
    <source>
        <dbReference type="ARBA" id="ARBA00000085"/>
    </source>
</evidence>
<feature type="domain" description="PAC" evidence="16">
    <location>
        <begin position="188"/>
        <end position="246"/>
    </location>
</feature>
<dbReference type="CDD" id="cd00130">
    <property type="entry name" value="PAS"/>
    <property type="match status" value="1"/>
</dbReference>
<evidence type="ECO:0000256" key="4">
    <source>
        <dbReference type="ARBA" id="ARBA00022553"/>
    </source>
</evidence>
<dbReference type="InterPro" id="IPR013767">
    <property type="entry name" value="PAS_fold"/>
</dbReference>
<evidence type="ECO:0000256" key="10">
    <source>
        <dbReference type="ARBA" id="ARBA00022989"/>
    </source>
</evidence>
<evidence type="ECO:0000256" key="7">
    <source>
        <dbReference type="ARBA" id="ARBA00022741"/>
    </source>
</evidence>
<dbReference type="Pfam" id="PF13493">
    <property type="entry name" value="DUF4118"/>
    <property type="match status" value="1"/>
</dbReference>
<gene>
    <name evidence="17" type="ORF">GGR43_001345</name>
</gene>
<evidence type="ECO:0000256" key="5">
    <source>
        <dbReference type="ARBA" id="ARBA00022679"/>
    </source>
</evidence>
<keyword evidence="5" id="KW-0808">Transferase</keyword>
<dbReference type="InterPro" id="IPR036097">
    <property type="entry name" value="HisK_dim/P_sf"/>
</dbReference>
<feature type="transmembrane region" description="Helical" evidence="13">
    <location>
        <begin position="76"/>
        <end position="95"/>
    </location>
</feature>
<feature type="domain" description="PAS" evidence="15">
    <location>
        <begin position="119"/>
        <end position="161"/>
    </location>
</feature>
<comment type="catalytic activity">
    <reaction evidence="1">
        <text>ATP + protein L-histidine = ADP + protein N-phospho-L-histidine.</text>
        <dbReference type="EC" id="2.7.13.3"/>
    </reaction>
</comment>
<dbReference type="SUPFAM" id="SSF55874">
    <property type="entry name" value="ATPase domain of HSP90 chaperone/DNA topoisomerase II/histidine kinase"/>
    <property type="match status" value="1"/>
</dbReference>
<keyword evidence="8" id="KW-0418">Kinase</keyword>
<organism evidence="17 18">
    <name type="scientific">Sphingobium jiangsuense</name>
    <dbReference type="NCBI Taxonomy" id="870476"/>
    <lineage>
        <taxon>Bacteria</taxon>
        <taxon>Pseudomonadati</taxon>
        <taxon>Pseudomonadota</taxon>
        <taxon>Alphaproteobacteria</taxon>
        <taxon>Sphingomonadales</taxon>
        <taxon>Sphingomonadaceae</taxon>
        <taxon>Sphingobium</taxon>
    </lineage>
</organism>
<feature type="transmembrane region" description="Helical" evidence="13">
    <location>
        <begin position="35"/>
        <end position="64"/>
    </location>
</feature>
<evidence type="ECO:0000313" key="18">
    <source>
        <dbReference type="Proteomes" id="UP000571950"/>
    </source>
</evidence>
<dbReference type="SMART" id="SM00091">
    <property type="entry name" value="PAS"/>
    <property type="match status" value="1"/>
</dbReference>
<name>A0A7W6FPJ1_9SPHN</name>
<dbReference type="NCBIfam" id="TIGR00229">
    <property type="entry name" value="sensory_box"/>
    <property type="match status" value="1"/>
</dbReference>
<dbReference type="InterPro" id="IPR005467">
    <property type="entry name" value="His_kinase_dom"/>
</dbReference>
<dbReference type="Gene3D" id="1.20.120.620">
    <property type="entry name" value="Backbone structure of the membrane domain of e. Coli histidine kinase receptor kdpd"/>
    <property type="match status" value="1"/>
</dbReference>
<keyword evidence="18" id="KW-1185">Reference proteome</keyword>
<dbReference type="PANTHER" id="PTHR43065:SF10">
    <property type="entry name" value="PEROXIDE STRESS-ACTIVATED HISTIDINE KINASE MAK3"/>
    <property type="match status" value="1"/>
</dbReference>
<dbReference type="InterPro" id="IPR025201">
    <property type="entry name" value="KdpD_TM"/>
</dbReference>
<dbReference type="GO" id="GO:0005524">
    <property type="term" value="F:ATP binding"/>
    <property type="evidence" value="ECO:0007669"/>
    <property type="project" value="UniProtKB-KW"/>
</dbReference>
<dbReference type="EMBL" id="JACIDT010000003">
    <property type="protein sequence ID" value="MBB3925632.1"/>
    <property type="molecule type" value="Genomic_DNA"/>
</dbReference>
<proteinExistence type="predicted"/>
<keyword evidence="11" id="KW-0902">Two-component regulatory system</keyword>
<dbReference type="EC" id="2.7.13.3" evidence="3"/>
<dbReference type="InterPro" id="IPR036890">
    <property type="entry name" value="HATPase_C_sf"/>
</dbReference>
<dbReference type="Gene3D" id="6.10.250.2580">
    <property type="match status" value="1"/>
</dbReference>
<dbReference type="GO" id="GO:0006355">
    <property type="term" value="P:regulation of DNA-templated transcription"/>
    <property type="evidence" value="ECO:0007669"/>
    <property type="project" value="InterPro"/>
</dbReference>
<dbReference type="InterPro" id="IPR000014">
    <property type="entry name" value="PAS"/>
</dbReference>
<dbReference type="PROSITE" id="PS50112">
    <property type="entry name" value="PAS"/>
    <property type="match status" value="1"/>
</dbReference>
<keyword evidence="7" id="KW-0547">Nucleotide-binding</keyword>
<comment type="caution">
    <text evidence="17">The sequence shown here is derived from an EMBL/GenBank/DDBJ whole genome shotgun (WGS) entry which is preliminary data.</text>
</comment>
<dbReference type="InterPro" id="IPR003594">
    <property type="entry name" value="HATPase_dom"/>
</dbReference>
<dbReference type="PROSITE" id="PS50109">
    <property type="entry name" value="HIS_KIN"/>
    <property type="match status" value="1"/>
</dbReference>
<dbReference type="Pfam" id="PF00512">
    <property type="entry name" value="HisKA"/>
    <property type="match status" value="1"/>
</dbReference>
<feature type="domain" description="Histidine kinase" evidence="14">
    <location>
        <begin position="266"/>
        <end position="481"/>
    </location>
</feature>
<keyword evidence="9" id="KW-0067">ATP-binding</keyword>
<evidence type="ECO:0000259" key="16">
    <source>
        <dbReference type="PROSITE" id="PS50113"/>
    </source>
</evidence>
<dbReference type="Pfam" id="PF00989">
    <property type="entry name" value="PAS"/>
    <property type="match status" value="1"/>
</dbReference>
<dbReference type="InterPro" id="IPR003661">
    <property type="entry name" value="HisK_dim/P_dom"/>
</dbReference>
<dbReference type="Gene3D" id="3.30.450.20">
    <property type="entry name" value="PAS domain"/>
    <property type="match status" value="1"/>
</dbReference>
<dbReference type="PROSITE" id="PS50113">
    <property type="entry name" value="PAC"/>
    <property type="match status" value="1"/>
</dbReference>
<dbReference type="SUPFAM" id="SSF47384">
    <property type="entry name" value="Homodimeric domain of signal transducing histidine kinase"/>
    <property type="match status" value="1"/>
</dbReference>
<accession>A0A7W6FPJ1</accession>
<dbReference type="Gene3D" id="1.10.287.130">
    <property type="match status" value="1"/>
</dbReference>
<dbReference type="InterPro" id="IPR004358">
    <property type="entry name" value="Sig_transdc_His_kin-like_C"/>
</dbReference>
<dbReference type="Pfam" id="PF02518">
    <property type="entry name" value="HATPase_c"/>
    <property type="match status" value="1"/>
</dbReference>
<evidence type="ECO:0000256" key="9">
    <source>
        <dbReference type="ARBA" id="ARBA00022840"/>
    </source>
</evidence>
<dbReference type="CDD" id="cd00082">
    <property type="entry name" value="HisKA"/>
    <property type="match status" value="1"/>
</dbReference>
<evidence type="ECO:0000259" key="14">
    <source>
        <dbReference type="PROSITE" id="PS50109"/>
    </source>
</evidence>
<evidence type="ECO:0000256" key="8">
    <source>
        <dbReference type="ARBA" id="ARBA00022777"/>
    </source>
</evidence>
<comment type="subcellular location">
    <subcellularLocation>
        <location evidence="2">Membrane</location>
        <topology evidence="2">Multi-pass membrane protein</topology>
    </subcellularLocation>
</comment>
<keyword evidence="6 13" id="KW-0812">Transmembrane</keyword>
<dbReference type="PANTHER" id="PTHR43065">
    <property type="entry name" value="SENSOR HISTIDINE KINASE"/>
    <property type="match status" value="1"/>
</dbReference>
<evidence type="ECO:0000256" key="12">
    <source>
        <dbReference type="ARBA" id="ARBA00023136"/>
    </source>
</evidence>
<evidence type="ECO:0000256" key="11">
    <source>
        <dbReference type="ARBA" id="ARBA00023012"/>
    </source>
</evidence>
<dbReference type="InterPro" id="IPR035965">
    <property type="entry name" value="PAS-like_dom_sf"/>
</dbReference>
<sequence length="497" mass="54215">MPRYLAAALVVLLMAALRAAVEPWLGDRAPFLPFVPAILAAALWCGLGPAILATLLSFVLVHGFAGARQPGMGDRLEGLLFLFVAAGVVLLGEIVNRSRRRIAEAERLNRLRTHDAEELAEELNLLIDGAQGHAICMLDATGRVTIWNRGAERLLGWSEAEARSLPLSAFYPPDAIAAGEPERDLARAATEGRIMREDWRLRKDGSRFLAAIALTALFTGEGRLRGFAGFIRDLTEQRHTEEQLQALQSELIHVARVSAMGTMASTLAHELNQPITAIANYVEAVRDQLADPRPAEFPAMRGALDETAREAMRAGQIVRRLRDFVARGDVEKTIEPLPDLIHEAAVLGLMGTREKGIEAVFDLAPGDASVLVDKVQIQQVLINLIRNGCEAMGSTPERRLVIASRPDRPGFVRVTVTDTGAGIAPEVAKQLFRAFVSTKSEGMGLGLSICRTIVEANGGRIWMEPRQGGGTHFHFTLARAQTEERHGGQEARSHCRR</sequence>
<dbReference type="GO" id="GO:0000155">
    <property type="term" value="F:phosphorelay sensor kinase activity"/>
    <property type="evidence" value="ECO:0007669"/>
    <property type="project" value="InterPro"/>
</dbReference>
<evidence type="ECO:0000313" key="17">
    <source>
        <dbReference type="EMBL" id="MBB3925632.1"/>
    </source>
</evidence>
<dbReference type="Proteomes" id="UP000571950">
    <property type="component" value="Unassembled WGS sequence"/>
</dbReference>
<evidence type="ECO:0000256" key="13">
    <source>
        <dbReference type="SAM" id="Phobius"/>
    </source>
</evidence>
<protein>
    <recommendedName>
        <fullName evidence="3">histidine kinase</fullName>
        <ecNumber evidence="3">2.7.13.3</ecNumber>
    </recommendedName>
</protein>
<dbReference type="SMART" id="SM00388">
    <property type="entry name" value="HisKA"/>
    <property type="match status" value="1"/>
</dbReference>
<dbReference type="SUPFAM" id="SSF55785">
    <property type="entry name" value="PYP-like sensor domain (PAS domain)"/>
    <property type="match status" value="1"/>
</dbReference>
<evidence type="ECO:0000259" key="15">
    <source>
        <dbReference type="PROSITE" id="PS50112"/>
    </source>
</evidence>
<keyword evidence="12 13" id="KW-0472">Membrane</keyword>
<dbReference type="Gene3D" id="3.30.565.10">
    <property type="entry name" value="Histidine kinase-like ATPase, C-terminal domain"/>
    <property type="match status" value="1"/>
</dbReference>
<dbReference type="InterPro" id="IPR000700">
    <property type="entry name" value="PAS-assoc_C"/>
</dbReference>
<dbReference type="PRINTS" id="PR00344">
    <property type="entry name" value="BCTRLSENSOR"/>
</dbReference>
<evidence type="ECO:0000256" key="3">
    <source>
        <dbReference type="ARBA" id="ARBA00012438"/>
    </source>
</evidence>
<dbReference type="AlphaFoldDB" id="A0A7W6FPJ1"/>
<keyword evidence="4" id="KW-0597">Phosphoprotein</keyword>
<dbReference type="InterPro" id="IPR038318">
    <property type="entry name" value="KdpD_sf"/>
</dbReference>
<keyword evidence="10 13" id="KW-1133">Transmembrane helix</keyword>
<evidence type="ECO:0000256" key="2">
    <source>
        <dbReference type="ARBA" id="ARBA00004141"/>
    </source>
</evidence>
<evidence type="ECO:0000256" key="6">
    <source>
        <dbReference type="ARBA" id="ARBA00022692"/>
    </source>
</evidence>
<reference evidence="17 18" key="1">
    <citation type="submission" date="2020-08" db="EMBL/GenBank/DDBJ databases">
        <title>Genomic Encyclopedia of Type Strains, Phase IV (KMG-IV): sequencing the most valuable type-strain genomes for metagenomic binning, comparative biology and taxonomic classification.</title>
        <authorList>
            <person name="Goeker M."/>
        </authorList>
    </citation>
    <scope>NUCLEOTIDE SEQUENCE [LARGE SCALE GENOMIC DNA]</scope>
    <source>
        <strain evidence="17 18">DSM 26189</strain>
    </source>
</reference>